<dbReference type="Proteomes" id="UP000712600">
    <property type="component" value="Unassembled WGS sequence"/>
</dbReference>
<evidence type="ECO:0000313" key="2">
    <source>
        <dbReference type="Proteomes" id="UP000712600"/>
    </source>
</evidence>
<accession>A0A8S9S231</accession>
<organism evidence="1 2">
    <name type="scientific">Brassica cretica</name>
    <name type="common">Mustard</name>
    <dbReference type="NCBI Taxonomy" id="69181"/>
    <lineage>
        <taxon>Eukaryota</taxon>
        <taxon>Viridiplantae</taxon>
        <taxon>Streptophyta</taxon>
        <taxon>Embryophyta</taxon>
        <taxon>Tracheophyta</taxon>
        <taxon>Spermatophyta</taxon>
        <taxon>Magnoliopsida</taxon>
        <taxon>eudicotyledons</taxon>
        <taxon>Gunneridae</taxon>
        <taxon>Pentapetalae</taxon>
        <taxon>rosids</taxon>
        <taxon>malvids</taxon>
        <taxon>Brassicales</taxon>
        <taxon>Brassicaceae</taxon>
        <taxon>Brassiceae</taxon>
        <taxon>Brassica</taxon>
    </lineage>
</organism>
<protein>
    <submittedName>
        <fullName evidence="1">Uncharacterized protein</fullName>
    </submittedName>
</protein>
<evidence type="ECO:0000313" key="1">
    <source>
        <dbReference type="EMBL" id="KAF3587200.1"/>
    </source>
</evidence>
<reference evidence="1" key="1">
    <citation type="submission" date="2019-12" db="EMBL/GenBank/DDBJ databases">
        <title>Genome sequencing and annotation of Brassica cretica.</title>
        <authorList>
            <person name="Studholme D.J."/>
            <person name="Sarris P."/>
        </authorList>
    </citation>
    <scope>NUCLEOTIDE SEQUENCE</scope>
    <source>
        <strain evidence="1">PFS-109/04</strain>
        <tissue evidence="1">Leaf</tissue>
    </source>
</reference>
<sequence length="89" mass="10211">MCLRFFENFASSLFTEETDGAPTMGSSATVLPDSSSYMHVTELLFFFDRPPELLFVFHPLPEILLCCMHVHLLLLFTERVHNSPDFRLG</sequence>
<dbReference type="EMBL" id="QGKX02000088">
    <property type="protein sequence ID" value="KAF3587200.1"/>
    <property type="molecule type" value="Genomic_DNA"/>
</dbReference>
<comment type="caution">
    <text evidence="1">The sequence shown here is derived from an EMBL/GenBank/DDBJ whole genome shotgun (WGS) entry which is preliminary data.</text>
</comment>
<proteinExistence type="predicted"/>
<name>A0A8S9S231_BRACR</name>
<dbReference type="AlphaFoldDB" id="A0A8S9S231"/>
<gene>
    <name evidence="1" type="ORF">F2Q69_00030578</name>
</gene>